<dbReference type="InterPro" id="IPR001138">
    <property type="entry name" value="Zn2Cys6_DnaBD"/>
</dbReference>
<dbReference type="GO" id="GO:0000981">
    <property type="term" value="F:DNA-binding transcription factor activity, RNA polymerase II-specific"/>
    <property type="evidence" value="ECO:0007669"/>
    <property type="project" value="InterPro"/>
</dbReference>
<keyword evidence="4" id="KW-1185">Reference proteome</keyword>
<dbReference type="SUPFAM" id="SSF57701">
    <property type="entry name" value="Zn2/Cys6 DNA-binding domain"/>
    <property type="match status" value="1"/>
</dbReference>
<evidence type="ECO:0000313" key="4">
    <source>
        <dbReference type="Proteomes" id="UP001219525"/>
    </source>
</evidence>
<proteinExistence type="predicted"/>
<evidence type="ECO:0000256" key="1">
    <source>
        <dbReference type="SAM" id="MobiDB-lite"/>
    </source>
</evidence>
<dbReference type="PROSITE" id="PS00463">
    <property type="entry name" value="ZN2_CY6_FUNGAL_1"/>
    <property type="match status" value="1"/>
</dbReference>
<dbReference type="EMBL" id="JARJCW010000124">
    <property type="protein sequence ID" value="KAJ7192096.1"/>
    <property type="molecule type" value="Genomic_DNA"/>
</dbReference>
<dbReference type="GO" id="GO:0008270">
    <property type="term" value="F:zinc ion binding"/>
    <property type="evidence" value="ECO:0007669"/>
    <property type="project" value="InterPro"/>
</dbReference>
<feature type="compositionally biased region" description="Polar residues" evidence="1">
    <location>
        <begin position="203"/>
        <end position="219"/>
    </location>
</feature>
<protein>
    <recommendedName>
        <fullName evidence="2">Zn(2)-C6 fungal-type domain-containing protein</fullName>
    </recommendedName>
</protein>
<reference evidence="3" key="1">
    <citation type="submission" date="2023-03" db="EMBL/GenBank/DDBJ databases">
        <title>Massive genome expansion in bonnet fungi (Mycena s.s.) driven by repeated elements and novel gene families across ecological guilds.</title>
        <authorList>
            <consortium name="Lawrence Berkeley National Laboratory"/>
            <person name="Harder C.B."/>
            <person name="Miyauchi S."/>
            <person name="Viragh M."/>
            <person name="Kuo A."/>
            <person name="Thoen E."/>
            <person name="Andreopoulos B."/>
            <person name="Lu D."/>
            <person name="Skrede I."/>
            <person name="Drula E."/>
            <person name="Henrissat B."/>
            <person name="Morin E."/>
            <person name="Kohler A."/>
            <person name="Barry K."/>
            <person name="LaButti K."/>
            <person name="Morin E."/>
            <person name="Salamov A."/>
            <person name="Lipzen A."/>
            <person name="Mereny Z."/>
            <person name="Hegedus B."/>
            <person name="Baldrian P."/>
            <person name="Stursova M."/>
            <person name="Weitz H."/>
            <person name="Taylor A."/>
            <person name="Grigoriev I.V."/>
            <person name="Nagy L.G."/>
            <person name="Martin F."/>
            <person name="Kauserud H."/>
        </authorList>
    </citation>
    <scope>NUCLEOTIDE SEQUENCE</scope>
    <source>
        <strain evidence="3">9144</strain>
    </source>
</reference>
<dbReference type="SMART" id="SM00066">
    <property type="entry name" value="GAL4"/>
    <property type="match status" value="1"/>
</dbReference>
<evidence type="ECO:0000313" key="3">
    <source>
        <dbReference type="EMBL" id="KAJ7192096.1"/>
    </source>
</evidence>
<dbReference type="PROSITE" id="PS50048">
    <property type="entry name" value="ZN2_CY6_FUNGAL_2"/>
    <property type="match status" value="1"/>
</dbReference>
<evidence type="ECO:0000259" key="2">
    <source>
        <dbReference type="PROSITE" id="PS50048"/>
    </source>
</evidence>
<feature type="compositionally biased region" description="Polar residues" evidence="1">
    <location>
        <begin position="124"/>
        <end position="136"/>
    </location>
</feature>
<dbReference type="Pfam" id="PF00172">
    <property type="entry name" value="Zn_clus"/>
    <property type="match status" value="1"/>
</dbReference>
<feature type="region of interest" description="Disordered" evidence="1">
    <location>
        <begin position="199"/>
        <end position="219"/>
    </location>
</feature>
<dbReference type="Proteomes" id="UP001219525">
    <property type="component" value="Unassembled WGS sequence"/>
</dbReference>
<feature type="domain" description="Zn(2)-C6 fungal-type" evidence="2">
    <location>
        <begin position="14"/>
        <end position="46"/>
    </location>
</feature>
<gene>
    <name evidence="3" type="ORF">GGX14DRAFT_701451</name>
</gene>
<dbReference type="InterPro" id="IPR036864">
    <property type="entry name" value="Zn2-C6_fun-type_DNA-bd_sf"/>
</dbReference>
<organism evidence="3 4">
    <name type="scientific">Mycena pura</name>
    <dbReference type="NCBI Taxonomy" id="153505"/>
    <lineage>
        <taxon>Eukaryota</taxon>
        <taxon>Fungi</taxon>
        <taxon>Dikarya</taxon>
        <taxon>Basidiomycota</taxon>
        <taxon>Agaricomycotina</taxon>
        <taxon>Agaricomycetes</taxon>
        <taxon>Agaricomycetidae</taxon>
        <taxon>Agaricales</taxon>
        <taxon>Marasmiineae</taxon>
        <taxon>Mycenaceae</taxon>
        <taxon>Mycena</taxon>
    </lineage>
</organism>
<dbReference type="AlphaFoldDB" id="A0AAD6UPZ9"/>
<sequence>MPASDQNRDRAHMACVRCRKHHIKCVPTAKNEPCKRCVRNNLACEYLETAEEEMRAATSASPTGSPVLVTVQVPAPRTGIRPAVSATSVGRGPPGAPTTGKHWSHGSNNPGYHASRHSAPLVLSPTTSAYVPSGDTTGRAFHRTPTAPQQPRAQFVHNHNPYHIPAYLSSPGNAMAGVQHPFSPSYAYNQDQLALNYHPYTHPPSTWSQPTVNQNPRQV</sequence>
<dbReference type="Gene3D" id="4.10.240.10">
    <property type="entry name" value="Zn(2)-C6 fungal-type DNA-binding domain"/>
    <property type="match status" value="1"/>
</dbReference>
<dbReference type="CDD" id="cd00067">
    <property type="entry name" value="GAL4"/>
    <property type="match status" value="1"/>
</dbReference>
<comment type="caution">
    <text evidence="3">The sequence shown here is derived from an EMBL/GenBank/DDBJ whole genome shotgun (WGS) entry which is preliminary data.</text>
</comment>
<accession>A0AAD6UPZ9</accession>
<feature type="region of interest" description="Disordered" evidence="1">
    <location>
        <begin position="83"/>
        <end position="152"/>
    </location>
</feature>
<name>A0AAD6UPZ9_9AGAR</name>